<dbReference type="InterPro" id="IPR050822">
    <property type="entry name" value="Cerebellin_Synaptic_Org"/>
</dbReference>
<feature type="domain" description="C1q" evidence="6">
    <location>
        <begin position="75"/>
        <end position="216"/>
    </location>
</feature>
<keyword evidence="8" id="KW-1185">Reference proteome</keyword>
<dbReference type="PRINTS" id="PR00007">
    <property type="entry name" value="COMPLEMNTC1Q"/>
</dbReference>
<dbReference type="EMBL" id="CACVKT020008862">
    <property type="protein sequence ID" value="CAC5418063.1"/>
    <property type="molecule type" value="Genomic_DNA"/>
</dbReference>
<dbReference type="PROSITE" id="PS50871">
    <property type="entry name" value="C1Q"/>
    <property type="match status" value="1"/>
</dbReference>
<dbReference type="InterPro" id="IPR001073">
    <property type="entry name" value="C1q_dom"/>
</dbReference>
<proteinExistence type="predicted"/>
<reference evidence="7 8" key="1">
    <citation type="submission" date="2020-06" db="EMBL/GenBank/DDBJ databases">
        <authorList>
            <person name="Li R."/>
            <person name="Bekaert M."/>
        </authorList>
    </citation>
    <scope>NUCLEOTIDE SEQUENCE [LARGE SCALE GENOMIC DNA]</scope>
    <source>
        <strain evidence="8">wild</strain>
    </source>
</reference>
<dbReference type="Gene3D" id="2.60.120.40">
    <property type="match status" value="1"/>
</dbReference>
<dbReference type="Proteomes" id="UP000507470">
    <property type="component" value="Unassembled WGS sequence"/>
</dbReference>
<evidence type="ECO:0000256" key="5">
    <source>
        <dbReference type="SAM" id="SignalP"/>
    </source>
</evidence>
<keyword evidence="2" id="KW-0964">Secreted</keyword>
<keyword evidence="4" id="KW-0175">Coiled coil</keyword>
<keyword evidence="3 5" id="KW-0732">Signal</keyword>
<protein>
    <submittedName>
        <fullName evidence="7">C1QL</fullName>
    </submittedName>
</protein>
<dbReference type="SUPFAM" id="SSF49842">
    <property type="entry name" value="TNF-like"/>
    <property type="match status" value="1"/>
</dbReference>
<evidence type="ECO:0000256" key="3">
    <source>
        <dbReference type="ARBA" id="ARBA00022729"/>
    </source>
</evidence>
<accession>A0A6J8EDN3</accession>
<feature type="signal peptide" evidence="5">
    <location>
        <begin position="1"/>
        <end position="20"/>
    </location>
</feature>
<evidence type="ECO:0000256" key="2">
    <source>
        <dbReference type="ARBA" id="ARBA00022525"/>
    </source>
</evidence>
<dbReference type="AlphaFoldDB" id="A0A6J8EDN3"/>
<sequence length="216" mass="23982">MSTVAVYLLCINLVLVLVSTTEEDLQKLLKRMESNERKMAKLEAEVSDLRLWKSNFETTMKGQIRQERLLLQQTGRESGVAFSAYLSASFGAASFGIRREMVYDKIECNVGNGYDNNTGTFRAPIKGTYSFTWTTCTSGTDKGEIGVELLINNQVHGSIWADSETIGDEECSTGVIVHTLNSGDVVFTRSHSSGSLRGSVRSDKFMRTTFSGWVLF</sequence>
<dbReference type="SMART" id="SM00110">
    <property type="entry name" value="C1Q"/>
    <property type="match status" value="1"/>
</dbReference>
<evidence type="ECO:0000256" key="1">
    <source>
        <dbReference type="ARBA" id="ARBA00004613"/>
    </source>
</evidence>
<evidence type="ECO:0000259" key="6">
    <source>
        <dbReference type="PROSITE" id="PS50871"/>
    </source>
</evidence>
<dbReference type="InterPro" id="IPR008983">
    <property type="entry name" value="Tumour_necrosis_fac-like_dom"/>
</dbReference>
<dbReference type="PANTHER" id="PTHR22923:SF102">
    <property type="entry name" value="CEREBELLIN 13-RELATED"/>
    <property type="match status" value="1"/>
</dbReference>
<feature type="chain" id="PRO_5026890111" evidence="5">
    <location>
        <begin position="21"/>
        <end position="216"/>
    </location>
</feature>
<organism evidence="7 8">
    <name type="scientific">Mytilus coruscus</name>
    <name type="common">Sea mussel</name>
    <dbReference type="NCBI Taxonomy" id="42192"/>
    <lineage>
        <taxon>Eukaryota</taxon>
        <taxon>Metazoa</taxon>
        <taxon>Spiralia</taxon>
        <taxon>Lophotrochozoa</taxon>
        <taxon>Mollusca</taxon>
        <taxon>Bivalvia</taxon>
        <taxon>Autobranchia</taxon>
        <taxon>Pteriomorphia</taxon>
        <taxon>Mytilida</taxon>
        <taxon>Mytiloidea</taxon>
        <taxon>Mytilidae</taxon>
        <taxon>Mytilinae</taxon>
        <taxon>Mytilus</taxon>
    </lineage>
</organism>
<gene>
    <name evidence="7" type="ORF">MCOR_50523</name>
</gene>
<evidence type="ECO:0000313" key="7">
    <source>
        <dbReference type="EMBL" id="CAC5418063.1"/>
    </source>
</evidence>
<dbReference type="Pfam" id="PF00386">
    <property type="entry name" value="C1q"/>
    <property type="match status" value="1"/>
</dbReference>
<comment type="subcellular location">
    <subcellularLocation>
        <location evidence="1">Secreted</location>
    </subcellularLocation>
</comment>
<dbReference type="GO" id="GO:0005576">
    <property type="term" value="C:extracellular region"/>
    <property type="evidence" value="ECO:0007669"/>
    <property type="project" value="UniProtKB-SubCell"/>
</dbReference>
<name>A0A6J8EDN3_MYTCO</name>
<dbReference type="PANTHER" id="PTHR22923">
    <property type="entry name" value="CEREBELLIN-RELATED"/>
    <property type="match status" value="1"/>
</dbReference>
<feature type="coiled-coil region" evidence="4">
    <location>
        <begin position="18"/>
        <end position="45"/>
    </location>
</feature>
<evidence type="ECO:0000256" key="4">
    <source>
        <dbReference type="SAM" id="Coils"/>
    </source>
</evidence>
<evidence type="ECO:0000313" key="8">
    <source>
        <dbReference type="Proteomes" id="UP000507470"/>
    </source>
</evidence>
<dbReference type="OrthoDB" id="6141606at2759"/>